<dbReference type="GO" id="GO:0005886">
    <property type="term" value="C:plasma membrane"/>
    <property type="evidence" value="ECO:0007669"/>
    <property type="project" value="TreeGrafter"/>
</dbReference>
<keyword evidence="3" id="KW-1185">Reference proteome</keyword>
<gene>
    <name evidence="2" type="ORF">EP867_14550</name>
</gene>
<evidence type="ECO:0000313" key="2">
    <source>
        <dbReference type="EMBL" id="RWY39187.1"/>
    </source>
</evidence>
<evidence type="ECO:0000256" key="1">
    <source>
        <dbReference type="SAM" id="Phobius"/>
    </source>
</evidence>
<dbReference type="AlphaFoldDB" id="A0A444M926"/>
<keyword evidence="2" id="KW-0813">Transport</keyword>
<dbReference type="PANTHER" id="PTHR32309:SF13">
    <property type="entry name" value="FERRIC ENTEROBACTIN TRANSPORT PROTEIN FEPE"/>
    <property type="match status" value="1"/>
</dbReference>
<dbReference type="RefSeq" id="WP_128490215.1">
    <property type="nucleotide sequence ID" value="NZ_JBHLXB010000014.1"/>
</dbReference>
<dbReference type="Proteomes" id="UP000287168">
    <property type="component" value="Unassembled WGS sequence"/>
</dbReference>
<dbReference type="PANTHER" id="PTHR32309">
    <property type="entry name" value="TYROSINE-PROTEIN KINASE"/>
    <property type="match status" value="1"/>
</dbReference>
<evidence type="ECO:0000313" key="3">
    <source>
        <dbReference type="Proteomes" id="UP000287168"/>
    </source>
</evidence>
<name>A0A444M926_9RHOB</name>
<keyword evidence="1" id="KW-0812">Transmembrane</keyword>
<feature type="transmembrane region" description="Helical" evidence="1">
    <location>
        <begin position="338"/>
        <end position="361"/>
    </location>
</feature>
<protein>
    <submittedName>
        <fullName evidence="2">Sugar transporter</fullName>
    </submittedName>
</protein>
<dbReference type="OrthoDB" id="7800844at2"/>
<accession>A0A444M926</accession>
<dbReference type="EMBL" id="SBLC01000025">
    <property type="protein sequence ID" value="RWY39187.1"/>
    <property type="molecule type" value="Genomic_DNA"/>
</dbReference>
<sequence>MSSFIAMVLLPMVLMTAYLFGVARDQYASDAGFTLRQEETPSAGALAGGLASMLGVGAGQSNTRVLYEYIRSPALVARIEARLGLRALYSRGWPWDFFYSLPADATIEELTRFWLSMVRIAFDEASGLMSIQVRAHDPQTATAIAALVIEEAQEMINGLNTTARTDAMRYSSQDLTEAVARLRAARSALSSFRAATRILDPAADLSGRMGILNSLQEQLAAALVEIDLLAEGAEGADPRRRQLERRIAVIRSHIEDERLTLGGAAPSGAADPEAPDYPELLARYEELTVDVQVAEMTYRTAQAAHDLARARAERQSLYLATYITPTTAEMSEYPRRRLLSVAGFLFLTLTWGIAVLIGYSLRDRG</sequence>
<keyword evidence="1" id="KW-1133">Transmembrane helix</keyword>
<dbReference type="InterPro" id="IPR050445">
    <property type="entry name" value="Bact_polysacc_biosynth/exp"/>
</dbReference>
<proteinExistence type="predicted"/>
<dbReference type="GO" id="GO:0004713">
    <property type="term" value="F:protein tyrosine kinase activity"/>
    <property type="evidence" value="ECO:0007669"/>
    <property type="project" value="TreeGrafter"/>
</dbReference>
<keyword evidence="2" id="KW-0762">Sugar transport</keyword>
<reference evidence="2 3" key="1">
    <citation type="journal article" date="2015" name="Int. J. Syst. Evol. Microbiol.">
        <title>Gemmobacter intermedius sp. nov., isolated from a white stork (Ciconia ciconia).</title>
        <authorList>
            <person name="Kampfer P."/>
            <person name="Jerzak L."/>
            <person name="Wilharm G."/>
            <person name="Golke J."/>
            <person name="Busse H.J."/>
            <person name="Glaeser S.P."/>
        </authorList>
    </citation>
    <scope>NUCLEOTIDE SEQUENCE [LARGE SCALE GENOMIC DNA]</scope>
    <source>
        <strain evidence="2 3">119/4</strain>
    </source>
</reference>
<comment type="caution">
    <text evidence="2">The sequence shown here is derived from an EMBL/GenBank/DDBJ whole genome shotgun (WGS) entry which is preliminary data.</text>
</comment>
<organism evidence="2 3">
    <name type="scientific">Falsigemmobacter intermedius</name>
    <dbReference type="NCBI Taxonomy" id="1553448"/>
    <lineage>
        <taxon>Bacteria</taxon>
        <taxon>Pseudomonadati</taxon>
        <taxon>Pseudomonadota</taxon>
        <taxon>Alphaproteobacteria</taxon>
        <taxon>Rhodobacterales</taxon>
        <taxon>Paracoccaceae</taxon>
        <taxon>Falsigemmobacter</taxon>
    </lineage>
</organism>
<keyword evidence="1" id="KW-0472">Membrane</keyword>